<evidence type="ECO:0000313" key="3">
    <source>
        <dbReference type="Proteomes" id="UP000078397"/>
    </source>
</evidence>
<keyword evidence="2" id="KW-0378">Hydrolase</keyword>
<dbReference type="InterPro" id="IPR000639">
    <property type="entry name" value="Epox_hydrolase-like"/>
</dbReference>
<reference evidence="2 3" key="1">
    <citation type="journal article" date="2016" name="PLoS Pathog.">
        <title>Biosynthesis of antibiotic leucinostatins in bio-control fungus Purpureocillium lilacinum and their inhibition on phytophthora revealed by genome mining.</title>
        <authorList>
            <person name="Wang G."/>
            <person name="Liu Z."/>
            <person name="Lin R."/>
            <person name="Li E."/>
            <person name="Mao Z."/>
            <person name="Ling J."/>
            <person name="Yang Y."/>
            <person name="Yin W.B."/>
            <person name="Xie B."/>
        </authorList>
    </citation>
    <scope>NUCLEOTIDE SEQUENCE [LARGE SCALE GENOMIC DNA]</scope>
    <source>
        <strain evidence="2">170</strain>
    </source>
</reference>
<dbReference type="InterPro" id="IPR029058">
    <property type="entry name" value="AB_hydrolase_fold"/>
</dbReference>
<dbReference type="AlphaFoldDB" id="A0A179G9J4"/>
<dbReference type="Pfam" id="PF12697">
    <property type="entry name" value="Abhydrolase_6"/>
    <property type="match status" value="1"/>
</dbReference>
<dbReference type="EMBL" id="LSBJ02000001">
    <property type="protein sequence ID" value="OAQ74091.1"/>
    <property type="molecule type" value="Genomic_DNA"/>
</dbReference>
<protein>
    <submittedName>
        <fullName evidence="2">Alpha/beta hydrolase family domain-containing protein</fullName>
    </submittedName>
</protein>
<sequence>MELTQRYSTSNGVVHWDRFGSGPPLVFNHGTPFSSFVWRDMAESMSDQYTVYLWDMLGYGQSEKREGQIVSLDAQGALFAELLQFWMRDHNSQLPILIAHDFGGAVALRARLLHGAQYKALALVDPVAGPPLGSPLFHLIHDNSHIFTQLPPKIHKALVYEYISSASAQTLHPTALDTLAAPWLTPEGQPAFYRQIAQHELKFTEEIQPKFGELADIPVMLCWGTDDTWIPIELGRKLASRIPNVRFREIQGAGHLVSLDKPAQLMAHLMTFLGTLG</sequence>
<dbReference type="STRING" id="1380566.A0A179G9J4"/>
<dbReference type="PRINTS" id="PR00412">
    <property type="entry name" value="EPOXHYDRLASE"/>
</dbReference>
<dbReference type="OrthoDB" id="6431331at2759"/>
<dbReference type="InterPro" id="IPR050228">
    <property type="entry name" value="Carboxylesterase_BioH"/>
</dbReference>
<dbReference type="PRINTS" id="PR00111">
    <property type="entry name" value="ABHYDROLASE"/>
</dbReference>
<dbReference type="Gene3D" id="3.40.50.1820">
    <property type="entry name" value="alpha/beta hydrolase"/>
    <property type="match status" value="1"/>
</dbReference>
<dbReference type="GO" id="GO:0016787">
    <property type="term" value="F:hydrolase activity"/>
    <property type="evidence" value="ECO:0007669"/>
    <property type="project" value="UniProtKB-KW"/>
</dbReference>
<dbReference type="PANTHER" id="PTHR43194:SF5">
    <property type="entry name" value="PIMELOYL-[ACYL-CARRIER PROTEIN] METHYL ESTER ESTERASE"/>
    <property type="match status" value="1"/>
</dbReference>
<dbReference type="SUPFAM" id="SSF53474">
    <property type="entry name" value="alpha/beta-Hydrolases"/>
    <property type="match status" value="1"/>
</dbReference>
<dbReference type="RefSeq" id="XP_018150174.1">
    <property type="nucleotide sequence ID" value="XM_018281446.1"/>
</dbReference>
<evidence type="ECO:0000259" key="1">
    <source>
        <dbReference type="Pfam" id="PF12697"/>
    </source>
</evidence>
<accession>A0A179G9J4</accession>
<dbReference type="GeneID" id="28845440"/>
<comment type="caution">
    <text evidence="2">The sequence shown here is derived from an EMBL/GenBank/DDBJ whole genome shotgun (WGS) entry which is preliminary data.</text>
</comment>
<dbReference type="KEGG" id="pchm:VFPPC_01663"/>
<keyword evidence="3" id="KW-1185">Reference proteome</keyword>
<organism evidence="2 3">
    <name type="scientific">Pochonia chlamydosporia 170</name>
    <dbReference type="NCBI Taxonomy" id="1380566"/>
    <lineage>
        <taxon>Eukaryota</taxon>
        <taxon>Fungi</taxon>
        <taxon>Dikarya</taxon>
        <taxon>Ascomycota</taxon>
        <taxon>Pezizomycotina</taxon>
        <taxon>Sordariomycetes</taxon>
        <taxon>Hypocreomycetidae</taxon>
        <taxon>Hypocreales</taxon>
        <taxon>Clavicipitaceae</taxon>
        <taxon>Pochonia</taxon>
    </lineage>
</organism>
<proteinExistence type="predicted"/>
<feature type="domain" description="AB hydrolase-1" evidence="1">
    <location>
        <begin position="26"/>
        <end position="265"/>
    </location>
</feature>
<evidence type="ECO:0000313" key="2">
    <source>
        <dbReference type="EMBL" id="OAQ74091.1"/>
    </source>
</evidence>
<name>A0A179G9J4_METCM</name>
<gene>
    <name evidence="2" type="ORF">VFPPC_01663</name>
</gene>
<dbReference type="Proteomes" id="UP000078397">
    <property type="component" value="Unassembled WGS sequence"/>
</dbReference>
<dbReference type="InterPro" id="IPR000073">
    <property type="entry name" value="AB_hydrolase_1"/>
</dbReference>
<dbReference type="PANTHER" id="PTHR43194">
    <property type="entry name" value="HYDROLASE ALPHA/BETA FOLD FAMILY"/>
    <property type="match status" value="1"/>
</dbReference>